<dbReference type="RefSeq" id="WP_156611969.1">
    <property type="nucleotide sequence ID" value="NZ_WPCU01000010.1"/>
</dbReference>
<organism evidence="1 2">
    <name type="scientific">Auraticoccus cholistanensis</name>
    <dbReference type="NCBI Taxonomy" id="2656650"/>
    <lineage>
        <taxon>Bacteria</taxon>
        <taxon>Bacillati</taxon>
        <taxon>Actinomycetota</taxon>
        <taxon>Actinomycetes</taxon>
        <taxon>Propionibacteriales</taxon>
        <taxon>Propionibacteriaceae</taxon>
        <taxon>Auraticoccus</taxon>
    </lineage>
</organism>
<keyword evidence="2" id="KW-1185">Reference proteome</keyword>
<reference evidence="1 2" key="1">
    <citation type="submission" date="2019-12" db="EMBL/GenBank/DDBJ databases">
        <title>Auraticoccus cholistani sp. nov., an actinomycete isolated from soil of Cholistan desert.</title>
        <authorList>
            <person name="Cheema M.T."/>
        </authorList>
    </citation>
    <scope>NUCLEOTIDE SEQUENCE [LARGE SCALE GENOMIC DNA]</scope>
    <source>
        <strain evidence="1 2">F435</strain>
    </source>
</reference>
<gene>
    <name evidence="1" type="ORF">GC722_17315</name>
</gene>
<comment type="caution">
    <text evidence="1">The sequence shown here is derived from an EMBL/GenBank/DDBJ whole genome shotgun (WGS) entry which is preliminary data.</text>
</comment>
<evidence type="ECO:0000313" key="1">
    <source>
        <dbReference type="EMBL" id="MVA77759.1"/>
    </source>
</evidence>
<sequence length="183" mass="20164">MSHTDPLVRAARLARRVPGYRRARRAVVPRLRRSSLLRTLAHRLWAVRKSDRRGGVASSDITAGSLLGGVGTENLPVLGILALGVPAEALTEVVDEVAQEQLLQASFRPVFVVDQPAFAVTRRFSYVTELVLPRDGWVDEAPWLEYLARRLDSVQETYGVSSWLRVPPGGLDDVALAQLRSAC</sequence>
<evidence type="ECO:0000313" key="2">
    <source>
        <dbReference type="Proteomes" id="UP000435304"/>
    </source>
</evidence>
<accession>A0A6A9V2G3</accession>
<proteinExistence type="predicted"/>
<name>A0A6A9V2G3_9ACTN</name>
<dbReference type="AlphaFoldDB" id="A0A6A9V2G3"/>
<dbReference type="Proteomes" id="UP000435304">
    <property type="component" value="Unassembled WGS sequence"/>
</dbReference>
<dbReference type="EMBL" id="WPCU01000010">
    <property type="protein sequence ID" value="MVA77759.1"/>
    <property type="molecule type" value="Genomic_DNA"/>
</dbReference>
<protein>
    <submittedName>
        <fullName evidence="1">Uncharacterized protein</fullName>
    </submittedName>
</protein>